<dbReference type="AlphaFoldDB" id="A0A5B8MUW6"/>
<dbReference type="EMBL" id="CP031045">
    <property type="protein sequence ID" value="QDZ24086.1"/>
    <property type="molecule type" value="Genomic_DNA"/>
</dbReference>
<feature type="region of interest" description="Disordered" evidence="1">
    <location>
        <begin position="1"/>
        <end position="23"/>
    </location>
</feature>
<proteinExistence type="predicted"/>
<feature type="compositionally biased region" description="Basic and acidic residues" evidence="1">
    <location>
        <begin position="9"/>
        <end position="23"/>
    </location>
</feature>
<keyword evidence="3" id="KW-1185">Reference proteome</keyword>
<feature type="region of interest" description="Disordered" evidence="1">
    <location>
        <begin position="40"/>
        <end position="67"/>
    </location>
</feature>
<protein>
    <submittedName>
        <fullName evidence="2">Uncharacterized protein</fullName>
    </submittedName>
</protein>
<sequence>MGVTGPVEGEEKANDQGAPKIDEQEKITYLYHVNSVDLTRRHLKSGGGRTGGEMQQDDEDECGSVRFSGDPCEIISVRLPFEDEEKEGAGKAQRQLDPLAGQPGDKRPAKEISNAEGEDAGAEISSSPLKKPKVSL</sequence>
<organism evidence="2 3">
    <name type="scientific">Chloropicon primus</name>
    <dbReference type="NCBI Taxonomy" id="1764295"/>
    <lineage>
        <taxon>Eukaryota</taxon>
        <taxon>Viridiplantae</taxon>
        <taxon>Chlorophyta</taxon>
        <taxon>Chloropicophyceae</taxon>
        <taxon>Chloropicales</taxon>
        <taxon>Chloropicaceae</taxon>
        <taxon>Chloropicon</taxon>
    </lineage>
</organism>
<reference evidence="2 3" key="1">
    <citation type="submission" date="2018-07" db="EMBL/GenBank/DDBJ databases">
        <title>The complete nuclear genome of the prasinophyte Chloropicon primus (CCMP1205).</title>
        <authorList>
            <person name="Pombert J.-F."/>
            <person name="Otis C."/>
            <person name="Turmel M."/>
            <person name="Lemieux C."/>
        </authorList>
    </citation>
    <scope>NUCLEOTIDE SEQUENCE [LARGE SCALE GENOMIC DNA]</scope>
    <source>
        <strain evidence="2 3">CCMP1205</strain>
    </source>
</reference>
<evidence type="ECO:0000313" key="2">
    <source>
        <dbReference type="EMBL" id="QDZ24086.1"/>
    </source>
</evidence>
<dbReference type="Proteomes" id="UP000316726">
    <property type="component" value="Chromosome 12"/>
</dbReference>
<name>A0A5B8MUW6_9CHLO</name>
<evidence type="ECO:0000256" key="1">
    <source>
        <dbReference type="SAM" id="MobiDB-lite"/>
    </source>
</evidence>
<gene>
    <name evidence="2" type="ORF">A3770_12p66040</name>
</gene>
<feature type="region of interest" description="Disordered" evidence="1">
    <location>
        <begin position="83"/>
        <end position="136"/>
    </location>
</feature>
<accession>A0A5B8MUW6</accession>
<evidence type="ECO:0000313" key="3">
    <source>
        <dbReference type="Proteomes" id="UP000316726"/>
    </source>
</evidence>